<evidence type="ECO:0000313" key="1">
    <source>
        <dbReference type="EMBL" id="GAI55018.1"/>
    </source>
</evidence>
<protein>
    <submittedName>
        <fullName evidence="1">Uncharacterized protein</fullName>
    </submittedName>
</protein>
<sequence length="45" mass="5256">RVYNRRFAVKILADIAFDFVPPQSDKQIKDYLEGVADEGFEIYCD</sequence>
<organism evidence="1">
    <name type="scientific">marine sediment metagenome</name>
    <dbReference type="NCBI Taxonomy" id="412755"/>
    <lineage>
        <taxon>unclassified sequences</taxon>
        <taxon>metagenomes</taxon>
        <taxon>ecological metagenomes</taxon>
    </lineage>
</organism>
<gene>
    <name evidence="1" type="ORF">S06H3_54986</name>
</gene>
<feature type="non-terminal residue" evidence="1">
    <location>
        <position position="1"/>
    </location>
</feature>
<dbReference type="EMBL" id="BARV01035213">
    <property type="protein sequence ID" value="GAI55018.1"/>
    <property type="molecule type" value="Genomic_DNA"/>
</dbReference>
<proteinExistence type="predicted"/>
<accession>X1PGP4</accession>
<reference evidence="1" key="1">
    <citation type="journal article" date="2014" name="Front. Microbiol.">
        <title>High frequency of phylogenetically diverse reductive dehalogenase-homologous genes in deep subseafloor sedimentary metagenomes.</title>
        <authorList>
            <person name="Kawai M."/>
            <person name="Futagami T."/>
            <person name="Toyoda A."/>
            <person name="Takaki Y."/>
            <person name="Nishi S."/>
            <person name="Hori S."/>
            <person name="Arai W."/>
            <person name="Tsubouchi T."/>
            <person name="Morono Y."/>
            <person name="Uchiyama I."/>
            <person name="Ito T."/>
            <person name="Fujiyama A."/>
            <person name="Inagaki F."/>
            <person name="Takami H."/>
        </authorList>
    </citation>
    <scope>NUCLEOTIDE SEQUENCE</scope>
    <source>
        <strain evidence="1">Expedition CK06-06</strain>
    </source>
</reference>
<dbReference type="AlphaFoldDB" id="X1PGP4"/>
<name>X1PGP4_9ZZZZ</name>
<comment type="caution">
    <text evidence="1">The sequence shown here is derived from an EMBL/GenBank/DDBJ whole genome shotgun (WGS) entry which is preliminary data.</text>
</comment>